<dbReference type="Proteomes" id="UP001202961">
    <property type="component" value="Unassembled WGS sequence"/>
</dbReference>
<evidence type="ECO:0000256" key="4">
    <source>
        <dbReference type="SAM" id="SignalP"/>
    </source>
</evidence>
<organism evidence="5 6">
    <name type="scientific">Aporhodopirellula aestuarii</name>
    <dbReference type="NCBI Taxonomy" id="2950107"/>
    <lineage>
        <taxon>Bacteria</taxon>
        <taxon>Pseudomonadati</taxon>
        <taxon>Planctomycetota</taxon>
        <taxon>Planctomycetia</taxon>
        <taxon>Pirellulales</taxon>
        <taxon>Pirellulaceae</taxon>
        <taxon>Aporhodopirellula</taxon>
    </lineage>
</organism>
<proteinExistence type="predicted"/>
<comment type="caution">
    <text evidence="5">The sequence shown here is derived from an EMBL/GenBank/DDBJ whole genome shotgun (WGS) entry which is preliminary data.</text>
</comment>
<dbReference type="PANTHER" id="PTHR10272:SF0">
    <property type="entry name" value="PLATELET-ACTIVATING FACTOR ACETYLHYDROLASE"/>
    <property type="match status" value="1"/>
</dbReference>
<accession>A0ABT0UCV1</accession>
<dbReference type="InterPro" id="IPR029058">
    <property type="entry name" value="AB_hydrolase_fold"/>
</dbReference>
<dbReference type="EMBL" id="JAMQBK010000092">
    <property type="protein sequence ID" value="MCM2374600.1"/>
    <property type="molecule type" value="Genomic_DNA"/>
</dbReference>
<keyword evidence="4" id="KW-0732">Signal</keyword>
<evidence type="ECO:0000313" key="5">
    <source>
        <dbReference type="EMBL" id="MCM2374600.1"/>
    </source>
</evidence>
<dbReference type="PANTHER" id="PTHR10272">
    <property type="entry name" value="PLATELET-ACTIVATING FACTOR ACETYLHYDROLASE"/>
    <property type="match status" value="1"/>
</dbReference>
<dbReference type="GO" id="GO:0016787">
    <property type="term" value="F:hydrolase activity"/>
    <property type="evidence" value="ECO:0007669"/>
    <property type="project" value="UniProtKB-KW"/>
</dbReference>
<dbReference type="SUPFAM" id="SSF53474">
    <property type="entry name" value="alpha/beta-Hydrolases"/>
    <property type="match status" value="1"/>
</dbReference>
<dbReference type="RefSeq" id="WP_250932533.1">
    <property type="nucleotide sequence ID" value="NZ_JAMQBK010000092.1"/>
</dbReference>
<keyword evidence="2" id="KW-0442">Lipid degradation</keyword>
<feature type="chain" id="PRO_5045051877" evidence="4">
    <location>
        <begin position="26"/>
        <end position="330"/>
    </location>
</feature>
<evidence type="ECO:0000256" key="1">
    <source>
        <dbReference type="ARBA" id="ARBA00022801"/>
    </source>
</evidence>
<evidence type="ECO:0000256" key="2">
    <source>
        <dbReference type="ARBA" id="ARBA00022963"/>
    </source>
</evidence>
<reference evidence="5 6" key="1">
    <citation type="journal article" date="2022" name="Syst. Appl. Microbiol.">
        <title>Rhodopirellula aestuarii sp. nov., a novel member of the genus Rhodopirellula isolated from brackish sediments collected in the Tagus River estuary, Portugal.</title>
        <authorList>
            <person name="Vitorino I.R."/>
            <person name="Klimek D."/>
            <person name="Calusinska M."/>
            <person name="Lobo-da-Cunha A."/>
            <person name="Vasconcelos V."/>
            <person name="Lage O.M."/>
        </authorList>
    </citation>
    <scope>NUCLEOTIDE SEQUENCE [LARGE SCALE GENOMIC DNA]</scope>
    <source>
        <strain evidence="5 6">ICT_H3.1</strain>
    </source>
</reference>
<keyword evidence="1 5" id="KW-0378">Hydrolase</keyword>
<evidence type="ECO:0000256" key="3">
    <source>
        <dbReference type="ARBA" id="ARBA00023098"/>
    </source>
</evidence>
<name>A0ABT0UCV1_9BACT</name>
<evidence type="ECO:0000313" key="6">
    <source>
        <dbReference type="Proteomes" id="UP001202961"/>
    </source>
</evidence>
<dbReference type="Gene3D" id="3.40.50.1820">
    <property type="entry name" value="alpha/beta hydrolase"/>
    <property type="match status" value="1"/>
</dbReference>
<feature type="signal peptide" evidence="4">
    <location>
        <begin position="1"/>
        <end position="25"/>
    </location>
</feature>
<keyword evidence="3" id="KW-0443">Lipid metabolism</keyword>
<keyword evidence="6" id="KW-1185">Reference proteome</keyword>
<gene>
    <name evidence="5" type="ORF">NB063_28600</name>
</gene>
<protein>
    <submittedName>
        <fullName evidence="5">Dienelactone hydrolase</fullName>
    </submittedName>
</protein>
<sequence length="330" mass="35927">MFTRHILILGCFFSCSLGTVRSAVADEYDPLTTASDFTAETLKLDVIDSNRDRTIPILVYLPESRSSEPVVLFSHGLGGSREASPYLGKHWAARGYVAVFLQHPGSDSSVWEDKPIGSRMQAMEAAASGKNMIDRVRDVPAVLDQLQRWNDEASHPLHGRLELDVVGMSGHSFGALTTQSVSGQSAGRFGQRATDSRIKAAILMSPSKPRLGNAKTAFADVSIPWLLMTGTHDVGAIGGQTAESRRGVYPALPAGDKYELVLHNAEHSAFSDRGLPNDRLSRNPNHHVVILALSTAFWDAYLRNDNAAKTWLQGAPAKAILEPLDEWQAK</sequence>